<comment type="caution">
    <text evidence="1">The sequence shown here is derived from an EMBL/GenBank/DDBJ whole genome shotgun (WGS) entry which is preliminary data.</text>
</comment>
<dbReference type="Proteomes" id="UP000278542">
    <property type="component" value="Unassembled WGS sequence"/>
</dbReference>
<protein>
    <submittedName>
        <fullName evidence="1">Uncharacterized protein</fullName>
    </submittedName>
</protein>
<name>A0A495RIF5_9GAMM</name>
<organism evidence="1 2">
    <name type="scientific">Orbus hercynius</name>
    <dbReference type="NCBI Taxonomy" id="593135"/>
    <lineage>
        <taxon>Bacteria</taxon>
        <taxon>Pseudomonadati</taxon>
        <taxon>Pseudomonadota</taxon>
        <taxon>Gammaproteobacteria</taxon>
        <taxon>Orbales</taxon>
        <taxon>Orbaceae</taxon>
        <taxon>Orbus</taxon>
    </lineage>
</organism>
<keyword evidence="2" id="KW-1185">Reference proteome</keyword>
<gene>
    <name evidence="1" type="ORF">DES39_0532</name>
</gene>
<accession>A0A495RIF5</accession>
<evidence type="ECO:0000313" key="2">
    <source>
        <dbReference type="Proteomes" id="UP000278542"/>
    </source>
</evidence>
<dbReference type="EMBL" id="RBWY01000001">
    <property type="protein sequence ID" value="RKS87312.1"/>
    <property type="molecule type" value="Genomic_DNA"/>
</dbReference>
<reference evidence="1 2" key="1">
    <citation type="submission" date="2018-10" db="EMBL/GenBank/DDBJ databases">
        <title>Genomic Encyclopedia of Type Strains, Phase IV (KMG-IV): sequencing the most valuable type-strain genomes for metagenomic binning, comparative biology and taxonomic classification.</title>
        <authorList>
            <person name="Goeker M."/>
        </authorList>
    </citation>
    <scope>NUCLEOTIDE SEQUENCE [LARGE SCALE GENOMIC DNA]</scope>
    <source>
        <strain evidence="1 2">DSM 22228</strain>
    </source>
</reference>
<dbReference type="AlphaFoldDB" id="A0A495RIF5"/>
<dbReference type="OrthoDB" id="6717839at2"/>
<evidence type="ECO:0000313" key="1">
    <source>
        <dbReference type="EMBL" id="RKS87312.1"/>
    </source>
</evidence>
<dbReference type="RefSeq" id="WP_121144214.1">
    <property type="nucleotide sequence ID" value="NZ_RBWY01000001.1"/>
</dbReference>
<sequence length="74" mass="8383">MNASTALEKLLAAGGKVWEKGDMKRIYLNMDLVKALDSNINFNDKKHKLYFDLNTNRFDGSSKCLVSSLNKEID</sequence>
<proteinExistence type="predicted"/>